<reference evidence="2 3" key="1">
    <citation type="submission" date="2020-07" db="EMBL/GenBank/DDBJ databases">
        <title>Characterization and genome sequencing of isolate MD1, a novel member within the family Lachnospiraceae.</title>
        <authorList>
            <person name="Rettenmaier R."/>
            <person name="Di Bello L."/>
            <person name="Zinser C."/>
            <person name="Scheitz K."/>
            <person name="Liebl W."/>
            <person name="Zverlov V."/>
        </authorList>
    </citation>
    <scope>NUCLEOTIDE SEQUENCE [LARGE SCALE GENOMIC DNA]</scope>
    <source>
        <strain evidence="2 3">MD1</strain>
    </source>
</reference>
<proteinExistence type="predicted"/>
<dbReference type="RefSeq" id="WP_228352383.1">
    <property type="nucleotide sequence ID" value="NZ_JACEGA010000001.1"/>
</dbReference>
<evidence type="ECO:0000259" key="1">
    <source>
        <dbReference type="Pfam" id="PF00148"/>
    </source>
</evidence>
<dbReference type="Pfam" id="PF00148">
    <property type="entry name" value="Oxidored_nitro"/>
    <property type="match status" value="1"/>
</dbReference>
<dbReference type="SUPFAM" id="SSF53807">
    <property type="entry name" value="Helical backbone' metal receptor"/>
    <property type="match status" value="1"/>
</dbReference>
<dbReference type="Gene3D" id="3.40.50.12380">
    <property type="entry name" value="Nitrogenase MoFe cofactor biosynthesis protein NifE, C-terminal"/>
    <property type="match status" value="1"/>
</dbReference>
<dbReference type="InterPro" id="IPR000510">
    <property type="entry name" value="Nase/OxRdtase_comp1"/>
</dbReference>
<dbReference type="AlphaFoldDB" id="A0A839K177"/>
<comment type="caution">
    <text evidence="2">The sequence shown here is derived from an EMBL/GenBank/DDBJ whole genome shotgun (WGS) entry which is preliminary data.</text>
</comment>
<gene>
    <name evidence="2" type="ORF">H0486_07300</name>
</gene>
<evidence type="ECO:0000313" key="3">
    <source>
        <dbReference type="Proteomes" id="UP000574276"/>
    </source>
</evidence>
<accession>A0A839K177</accession>
<evidence type="ECO:0000313" key="2">
    <source>
        <dbReference type="EMBL" id="MBB2182679.1"/>
    </source>
</evidence>
<sequence>MPKLLTENLKYNYLSADEPPVRDERVGGCIAYCGSCSSFQGDFKSGCAQAQNRKFSQSGGCQLGLALGIINSLSNVITIVHSPLGCCSGLAGMAGVRNSNRASRGLTTEDQTFIHTNMDELDVVNGGIDKLTRAILYADKEYHPEVIAIVNGCVPGIIGDDIDSVVRELEPQISARLVPVHCEGFKSRFVSSGYDAANHGILKYLIRDPKEYPQLTEDAQIKYDFAKKYRISKTVNIFNVGSNSNGDEVELSRLVSALGLIPRVVPLNASVDVLDHLGEAALNVSICATHDDYILGHLKERYGTEYILDVLPIGINCTNTWVRKIAAHFHLEKEAEKLIEQENKELKEAIAPFVEILKGKKIFVGGGETRILTTADFYHSIGMELVGVKAHNVDRFVENLLQDIDNPDLVVEVAAGQPAEELNVLSHLKPDIYIGHVGANGWVTKLGIPNIPLFGMNINYMGYSGAFELARRAARALKNTNFSKNISRYIGHPLTEEWMNLDPKDNMIQGDLF</sequence>
<feature type="domain" description="Nitrogenase/oxidoreductase component 1" evidence="1">
    <location>
        <begin position="61"/>
        <end position="477"/>
    </location>
</feature>
<dbReference type="GO" id="GO:0016491">
    <property type="term" value="F:oxidoreductase activity"/>
    <property type="evidence" value="ECO:0007669"/>
    <property type="project" value="InterPro"/>
</dbReference>
<dbReference type="PANTHER" id="PTHR42956:SF1">
    <property type="entry name" value="NITROGENASE IRON-MOLYBDENUM COFACTOR BIOSYNTHESIS PROTEIN NIFE"/>
    <property type="match status" value="1"/>
</dbReference>
<dbReference type="InterPro" id="IPR049939">
    <property type="entry name" value="NifE-like"/>
</dbReference>
<protein>
    <submittedName>
        <fullName evidence="2">Nitrogenase</fullName>
    </submittedName>
</protein>
<organism evidence="2 3">
    <name type="scientific">Variimorphobacter saccharofermentans</name>
    <dbReference type="NCBI Taxonomy" id="2755051"/>
    <lineage>
        <taxon>Bacteria</taxon>
        <taxon>Bacillati</taxon>
        <taxon>Bacillota</taxon>
        <taxon>Clostridia</taxon>
        <taxon>Lachnospirales</taxon>
        <taxon>Lachnospiraceae</taxon>
        <taxon>Variimorphobacter</taxon>
    </lineage>
</organism>
<dbReference type="PANTHER" id="PTHR42956">
    <property type="entry name" value="NITROGENASE IRON-MOLYBDENUM COFACTOR BIOSYNTHESIS PROTEIN NIFE"/>
    <property type="match status" value="1"/>
</dbReference>
<name>A0A839K177_9FIRM</name>
<dbReference type="EMBL" id="JACEGA010000001">
    <property type="protein sequence ID" value="MBB2182679.1"/>
    <property type="molecule type" value="Genomic_DNA"/>
</dbReference>
<dbReference type="Gene3D" id="3.40.50.1980">
    <property type="entry name" value="Nitrogenase molybdenum iron protein domain"/>
    <property type="match status" value="1"/>
</dbReference>
<keyword evidence="3" id="KW-1185">Reference proteome</keyword>
<dbReference type="Proteomes" id="UP000574276">
    <property type="component" value="Unassembled WGS sequence"/>
</dbReference>